<dbReference type="EMBL" id="BARS01017856">
    <property type="protein sequence ID" value="GAF88042.1"/>
    <property type="molecule type" value="Genomic_DNA"/>
</dbReference>
<dbReference type="Pfam" id="PF05565">
    <property type="entry name" value="Sipho_Gp157"/>
    <property type="match status" value="1"/>
</dbReference>
<organism evidence="1">
    <name type="scientific">marine sediment metagenome</name>
    <dbReference type="NCBI Taxonomy" id="412755"/>
    <lineage>
        <taxon>unclassified sequences</taxon>
        <taxon>metagenomes</taxon>
        <taxon>ecological metagenomes</taxon>
    </lineage>
</organism>
<accession>X0TIR4</accession>
<evidence type="ECO:0000313" key="1">
    <source>
        <dbReference type="EMBL" id="GAF88042.1"/>
    </source>
</evidence>
<name>X0TIR4_9ZZZZ</name>
<proteinExistence type="predicted"/>
<sequence length="76" mass="8454">ELSPLDDIEEPNVHVRLQKNPPHVCIDDDDKLPAEFIITPPVPDDRPDKAALKKALTAGQKVPGARLDYSFRVVID</sequence>
<gene>
    <name evidence="1" type="ORF">S01H1_29144</name>
</gene>
<reference evidence="1" key="1">
    <citation type="journal article" date="2014" name="Front. Microbiol.">
        <title>High frequency of phylogenetically diverse reductive dehalogenase-homologous genes in deep subseafloor sedimentary metagenomes.</title>
        <authorList>
            <person name="Kawai M."/>
            <person name="Futagami T."/>
            <person name="Toyoda A."/>
            <person name="Takaki Y."/>
            <person name="Nishi S."/>
            <person name="Hori S."/>
            <person name="Arai W."/>
            <person name="Tsubouchi T."/>
            <person name="Morono Y."/>
            <person name="Uchiyama I."/>
            <person name="Ito T."/>
            <person name="Fujiyama A."/>
            <person name="Inagaki F."/>
            <person name="Takami H."/>
        </authorList>
    </citation>
    <scope>NUCLEOTIDE SEQUENCE</scope>
    <source>
        <strain evidence="1">Expedition CK06-06</strain>
    </source>
</reference>
<dbReference type="AlphaFoldDB" id="X0TIR4"/>
<dbReference type="InterPro" id="IPR008840">
    <property type="entry name" value="Sipho_Gp157"/>
</dbReference>
<feature type="non-terminal residue" evidence="1">
    <location>
        <position position="1"/>
    </location>
</feature>
<comment type="caution">
    <text evidence="1">The sequence shown here is derived from an EMBL/GenBank/DDBJ whole genome shotgun (WGS) entry which is preliminary data.</text>
</comment>
<protein>
    <submittedName>
        <fullName evidence="1">Uncharacterized protein</fullName>
    </submittedName>
</protein>